<evidence type="ECO:0000256" key="4">
    <source>
        <dbReference type="ARBA" id="ARBA00023014"/>
    </source>
</evidence>
<keyword evidence="7" id="KW-1185">Reference proteome</keyword>
<feature type="domain" description="Radical SAM core" evidence="5">
    <location>
        <begin position="33"/>
        <end position="116"/>
    </location>
</feature>
<keyword evidence="2" id="KW-0479">Metal-binding</keyword>
<protein>
    <submittedName>
        <fullName evidence="6">4Fe-4S single cluster domain-containing protein</fullName>
    </submittedName>
</protein>
<organism evidence="6 7">
    <name type="scientific">Desulfosporosinus hippei DSM 8344</name>
    <dbReference type="NCBI Taxonomy" id="1121419"/>
    <lineage>
        <taxon>Bacteria</taxon>
        <taxon>Bacillati</taxon>
        <taxon>Bacillota</taxon>
        <taxon>Clostridia</taxon>
        <taxon>Eubacteriales</taxon>
        <taxon>Desulfitobacteriaceae</taxon>
        <taxon>Desulfosporosinus</taxon>
    </lineage>
</organism>
<dbReference type="GO" id="GO:0046872">
    <property type="term" value="F:metal ion binding"/>
    <property type="evidence" value="ECO:0007669"/>
    <property type="project" value="UniProtKB-KW"/>
</dbReference>
<dbReference type="AlphaFoldDB" id="A0A1G8D449"/>
<dbReference type="PANTHER" id="PTHR11228:SF7">
    <property type="entry name" value="PQQA PEPTIDE CYCLASE"/>
    <property type="match status" value="1"/>
</dbReference>
<dbReference type="GO" id="GO:0003824">
    <property type="term" value="F:catalytic activity"/>
    <property type="evidence" value="ECO:0007669"/>
    <property type="project" value="InterPro"/>
</dbReference>
<dbReference type="InterPro" id="IPR050377">
    <property type="entry name" value="Radical_SAM_PqqE_MftC-like"/>
</dbReference>
<evidence type="ECO:0000256" key="2">
    <source>
        <dbReference type="ARBA" id="ARBA00022723"/>
    </source>
</evidence>
<dbReference type="PANTHER" id="PTHR11228">
    <property type="entry name" value="RADICAL SAM DOMAIN PROTEIN"/>
    <property type="match status" value="1"/>
</dbReference>
<dbReference type="CDD" id="cd01335">
    <property type="entry name" value="Radical_SAM"/>
    <property type="match status" value="1"/>
</dbReference>
<dbReference type="InterPro" id="IPR007197">
    <property type="entry name" value="rSAM"/>
</dbReference>
<dbReference type="STRING" id="1121419.SAMN05443529_114101"/>
<gene>
    <name evidence="6" type="ORF">SAMN05443529_114101</name>
</gene>
<proteinExistence type="predicted"/>
<accession>A0A1G8D449</accession>
<dbReference type="RefSeq" id="WP_092333944.1">
    <property type="nucleotide sequence ID" value="NZ_FNCP01000014.1"/>
</dbReference>
<dbReference type="GO" id="GO:0051536">
    <property type="term" value="F:iron-sulfur cluster binding"/>
    <property type="evidence" value="ECO:0007669"/>
    <property type="project" value="UniProtKB-KW"/>
</dbReference>
<reference evidence="7" key="1">
    <citation type="submission" date="2016-10" db="EMBL/GenBank/DDBJ databases">
        <authorList>
            <person name="Varghese N."/>
            <person name="Submissions S."/>
        </authorList>
    </citation>
    <scope>NUCLEOTIDE SEQUENCE [LARGE SCALE GENOMIC DNA]</scope>
    <source>
        <strain evidence="7">DSM 8344</strain>
    </source>
</reference>
<sequence length="280" mass="32891">MDKRSEPNLISEHNGLPQRIPRTLLRLETHLVEHCNLNCHMCTHFSPLAKPVFADIKEFERDMKRLAILFGNEVEYIMLLGGEPLLHPDITDFFHVARAFFPETNIILYTNGIILDQMDQNFWSACKSAQIEFILTKYPIKVDYKVLAHTIWKHEIKYKFCNTPGREKKSSHFPFDLQGQQDAYHSFISCDIANRCIFLREGKLYTCCIAPNIHHFNHYFNTNLSLSPQDCINIYQAKDKKEILNFLTTPIPFCRYCDVKNRTEGNDWRISNRNISEWTV</sequence>
<keyword evidence="4" id="KW-0411">Iron-sulfur</keyword>
<dbReference type="InterPro" id="IPR058240">
    <property type="entry name" value="rSAM_sf"/>
</dbReference>
<evidence type="ECO:0000256" key="3">
    <source>
        <dbReference type="ARBA" id="ARBA00023004"/>
    </source>
</evidence>
<dbReference type="OrthoDB" id="9792276at2"/>
<evidence type="ECO:0000313" key="6">
    <source>
        <dbReference type="EMBL" id="SDH52294.1"/>
    </source>
</evidence>
<dbReference type="Pfam" id="PF04055">
    <property type="entry name" value="Radical_SAM"/>
    <property type="match status" value="1"/>
</dbReference>
<evidence type="ECO:0000313" key="7">
    <source>
        <dbReference type="Proteomes" id="UP000198656"/>
    </source>
</evidence>
<keyword evidence="1" id="KW-0949">S-adenosyl-L-methionine</keyword>
<dbReference type="SUPFAM" id="SSF102114">
    <property type="entry name" value="Radical SAM enzymes"/>
    <property type="match status" value="1"/>
</dbReference>
<keyword evidence="3" id="KW-0408">Iron</keyword>
<evidence type="ECO:0000256" key="1">
    <source>
        <dbReference type="ARBA" id="ARBA00022691"/>
    </source>
</evidence>
<dbReference type="SFLD" id="SFLDS00029">
    <property type="entry name" value="Radical_SAM"/>
    <property type="match status" value="1"/>
</dbReference>
<dbReference type="InterPro" id="IPR013785">
    <property type="entry name" value="Aldolase_TIM"/>
</dbReference>
<name>A0A1G8D449_9FIRM</name>
<dbReference type="Proteomes" id="UP000198656">
    <property type="component" value="Unassembled WGS sequence"/>
</dbReference>
<evidence type="ECO:0000259" key="5">
    <source>
        <dbReference type="Pfam" id="PF04055"/>
    </source>
</evidence>
<dbReference type="Gene3D" id="3.20.20.70">
    <property type="entry name" value="Aldolase class I"/>
    <property type="match status" value="1"/>
</dbReference>
<dbReference type="EMBL" id="FNCP01000014">
    <property type="protein sequence ID" value="SDH52294.1"/>
    <property type="molecule type" value="Genomic_DNA"/>
</dbReference>